<feature type="transmembrane region" description="Helical" evidence="1">
    <location>
        <begin position="12"/>
        <end position="31"/>
    </location>
</feature>
<comment type="caution">
    <text evidence="2">The sequence shown here is derived from an EMBL/GenBank/DDBJ whole genome shotgun (WGS) entry which is preliminary data.</text>
</comment>
<keyword evidence="1" id="KW-0812">Transmembrane</keyword>
<proteinExistence type="predicted"/>
<keyword evidence="1" id="KW-0472">Membrane</keyword>
<evidence type="ECO:0000313" key="2">
    <source>
        <dbReference type="EMBL" id="TWT33082.1"/>
    </source>
</evidence>
<keyword evidence="1" id="KW-1133">Transmembrane helix</keyword>
<organism evidence="2 3">
    <name type="scientific">Blastopirellula retiformator</name>
    <dbReference type="NCBI Taxonomy" id="2527970"/>
    <lineage>
        <taxon>Bacteria</taxon>
        <taxon>Pseudomonadati</taxon>
        <taxon>Planctomycetota</taxon>
        <taxon>Planctomycetia</taxon>
        <taxon>Pirellulales</taxon>
        <taxon>Pirellulaceae</taxon>
        <taxon>Blastopirellula</taxon>
    </lineage>
</organism>
<dbReference type="Proteomes" id="UP000318878">
    <property type="component" value="Unassembled WGS sequence"/>
</dbReference>
<dbReference type="EMBL" id="SJPF01000003">
    <property type="protein sequence ID" value="TWT33082.1"/>
    <property type="molecule type" value="Genomic_DNA"/>
</dbReference>
<accession>A0A5C5V5Q6</accession>
<gene>
    <name evidence="2" type="ORF">Enr8_29020</name>
</gene>
<name>A0A5C5V5Q6_9BACT</name>
<reference evidence="2 3" key="1">
    <citation type="submission" date="2019-02" db="EMBL/GenBank/DDBJ databases">
        <title>Deep-cultivation of Planctomycetes and their phenomic and genomic characterization uncovers novel biology.</title>
        <authorList>
            <person name="Wiegand S."/>
            <person name="Jogler M."/>
            <person name="Boedeker C."/>
            <person name="Pinto D."/>
            <person name="Vollmers J."/>
            <person name="Rivas-Marin E."/>
            <person name="Kohn T."/>
            <person name="Peeters S.H."/>
            <person name="Heuer A."/>
            <person name="Rast P."/>
            <person name="Oberbeckmann S."/>
            <person name="Bunk B."/>
            <person name="Jeske O."/>
            <person name="Meyerdierks A."/>
            <person name="Storesund J.E."/>
            <person name="Kallscheuer N."/>
            <person name="Luecker S."/>
            <person name="Lage O.M."/>
            <person name="Pohl T."/>
            <person name="Merkel B.J."/>
            <person name="Hornburger P."/>
            <person name="Mueller R.-W."/>
            <person name="Bruemmer F."/>
            <person name="Labrenz M."/>
            <person name="Spormann A.M."/>
            <person name="Op Den Camp H."/>
            <person name="Overmann J."/>
            <person name="Amann R."/>
            <person name="Jetten M.S.M."/>
            <person name="Mascher T."/>
            <person name="Medema M.H."/>
            <person name="Devos D.P."/>
            <person name="Kaster A.-K."/>
            <person name="Ovreas L."/>
            <person name="Rohde M."/>
            <person name="Galperin M.Y."/>
            <person name="Jogler C."/>
        </authorList>
    </citation>
    <scope>NUCLEOTIDE SEQUENCE [LARGE SCALE GENOMIC DNA]</scope>
    <source>
        <strain evidence="2 3">Enr8</strain>
    </source>
</reference>
<protein>
    <submittedName>
        <fullName evidence="2">Uncharacterized protein</fullName>
    </submittedName>
</protein>
<sequence length="90" mass="10003">MEQALRKSFRNNAFAACATHLLPAIALLGFAPLHPTYIFNVPPTAIYFFFFARFASFSTASHSDFLTGWTDRREPFRISSISASALTPVS</sequence>
<keyword evidence="3" id="KW-1185">Reference proteome</keyword>
<feature type="transmembrane region" description="Helical" evidence="1">
    <location>
        <begin position="37"/>
        <end position="55"/>
    </location>
</feature>
<evidence type="ECO:0000256" key="1">
    <source>
        <dbReference type="SAM" id="Phobius"/>
    </source>
</evidence>
<dbReference type="AlphaFoldDB" id="A0A5C5V5Q6"/>
<evidence type="ECO:0000313" key="3">
    <source>
        <dbReference type="Proteomes" id="UP000318878"/>
    </source>
</evidence>